<dbReference type="GO" id="GO:0016787">
    <property type="term" value="F:hydrolase activity"/>
    <property type="evidence" value="ECO:0007669"/>
    <property type="project" value="UniProtKB-KW"/>
</dbReference>
<dbReference type="PANTHER" id="PTHR48098:SF6">
    <property type="entry name" value="FERRI-BACILLIBACTIN ESTERASE BESA"/>
    <property type="match status" value="1"/>
</dbReference>
<dbReference type="AlphaFoldDB" id="A0A9D2B7A9"/>
<sequence length="224" mass="24901">MKTVTLEKGLYTLDCAIPRTPPRGILYLHSPVEGQKLPEELLERMGTICVCILGENWDNDLTPWPAPGVFDRREPFGGCADRYLERLMGELLPLAENRLGAGGLPRGIAGISLSGLFAVYAAVKTGGFSQVCSVSGSLWYDGFLDYLAAHPIPPAIQRAYFSVGDREKYTTNPRMRQVEDCTRQAEALFRAQGIETCFERNRGSHYVDGDVRLEKGLRFLLREG</sequence>
<reference evidence="1" key="2">
    <citation type="submission" date="2021-04" db="EMBL/GenBank/DDBJ databases">
        <authorList>
            <person name="Gilroy R."/>
        </authorList>
    </citation>
    <scope>NUCLEOTIDE SEQUENCE</scope>
    <source>
        <strain evidence="1">CHK188-5543</strain>
    </source>
</reference>
<dbReference type="PANTHER" id="PTHR48098">
    <property type="entry name" value="ENTEROCHELIN ESTERASE-RELATED"/>
    <property type="match status" value="1"/>
</dbReference>
<dbReference type="EMBL" id="DXES01000033">
    <property type="protein sequence ID" value="HIX64902.1"/>
    <property type="molecule type" value="Genomic_DNA"/>
</dbReference>
<dbReference type="Gene3D" id="3.40.50.1820">
    <property type="entry name" value="alpha/beta hydrolase"/>
    <property type="match status" value="1"/>
</dbReference>
<proteinExistence type="predicted"/>
<dbReference type="InterPro" id="IPR050583">
    <property type="entry name" value="Mycobacterial_A85_antigen"/>
</dbReference>
<organism evidence="1 2">
    <name type="scientific">Candidatus Anaerotruncus excrementipullorum</name>
    <dbReference type="NCBI Taxonomy" id="2838465"/>
    <lineage>
        <taxon>Bacteria</taxon>
        <taxon>Bacillati</taxon>
        <taxon>Bacillota</taxon>
        <taxon>Clostridia</taxon>
        <taxon>Eubacteriales</taxon>
        <taxon>Oscillospiraceae</taxon>
        <taxon>Anaerotruncus</taxon>
    </lineage>
</organism>
<accession>A0A9D2B7A9</accession>
<gene>
    <name evidence="1" type="ORF">H9736_01495</name>
</gene>
<protein>
    <submittedName>
        <fullName evidence="1">Alpha/beta hydrolase</fullName>
    </submittedName>
</protein>
<keyword evidence="1" id="KW-0378">Hydrolase</keyword>
<dbReference type="Proteomes" id="UP000886800">
    <property type="component" value="Unassembled WGS sequence"/>
</dbReference>
<evidence type="ECO:0000313" key="2">
    <source>
        <dbReference type="Proteomes" id="UP000886800"/>
    </source>
</evidence>
<dbReference type="SUPFAM" id="SSF53474">
    <property type="entry name" value="alpha/beta-Hydrolases"/>
    <property type="match status" value="1"/>
</dbReference>
<comment type="caution">
    <text evidence="1">The sequence shown here is derived from an EMBL/GenBank/DDBJ whole genome shotgun (WGS) entry which is preliminary data.</text>
</comment>
<dbReference type="InterPro" id="IPR000801">
    <property type="entry name" value="Esterase-like"/>
</dbReference>
<reference evidence="1" key="1">
    <citation type="journal article" date="2021" name="PeerJ">
        <title>Extensive microbial diversity within the chicken gut microbiome revealed by metagenomics and culture.</title>
        <authorList>
            <person name="Gilroy R."/>
            <person name="Ravi A."/>
            <person name="Getino M."/>
            <person name="Pursley I."/>
            <person name="Horton D.L."/>
            <person name="Alikhan N.F."/>
            <person name="Baker D."/>
            <person name="Gharbi K."/>
            <person name="Hall N."/>
            <person name="Watson M."/>
            <person name="Adriaenssens E.M."/>
            <person name="Foster-Nyarko E."/>
            <person name="Jarju S."/>
            <person name="Secka A."/>
            <person name="Antonio M."/>
            <person name="Oren A."/>
            <person name="Chaudhuri R.R."/>
            <person name="La Ragione R."/>
            <person name="Hildebrand F."/>
            <person name="Pallen M.J."/>
        </authorList>
    </citation>
    <scope>NUCLEOTIDE SEQUENCE</scope>
    <source>
        <strain evidence="1">CHK188-5543</strain>
    </source>
</reference>
<dbReference type="InterPro" id="IPR029058">
    <property type="entry name" value="AB_hydrolase_fold"/>
</dbReference>
<evidence type="ECO:0000313" key="1">
    <source>
        <dbReference type="EMBL" id="HIX64902.1"/>
    </source>
</evidence>
<dbReference type="Pfam" id="PF00756">
    <property type="entry name" value="Esterase"/>
    <property type="match status" value="1"/>
</dbReference>
<name>A0A9D2B7A9_9FIRM</name>